<comment type="pathway">
    <text evidence="1 14">Lipid metabolism; fatty acid biosynthesis.</text>
</comment>
<protein>
    <recommendedName>
        <fullName evidence="4 14">3-oxoacyl-[acyl-carrier-protein] synthase 2</fullName>
        <ecNumber evidence="3 14">2.3.1.179</ecNumber>
    </recommendedName>
</protein>
<evidence type="ECO:0000256" key="11">
    <source>
        <dbReference type="ARBA" id="ARBA00024006"/>
    </source>
</evidence>
<dbReference type="Pfam" id="PF00109">
    <property type="entry name" value="ketoacyl-synt"/>
    <property type="match status" value="1"/>
</dbReference>
<accession>A0ABN3MGD1</accession>
<dbReference type="NCBIfam" id="TIGR03150">
    <property type="entry name" value="fabF"/>
    <property type="match status" value="1"/>
</dbReference>
<dbReference type="EC" id="2.3.1.179" evidence="3 14"/>
<dbReference type="PANTHER" id="PTHR11712">
    <property type="entry name" value="POLYKETIDE SYNTHASE-RELATED"/>
    <property type="match status" value="1"/>
</dbReference>
<dbReference type="InterPro" id="IPR014030">
    <property type="entry name" value="Ketoacyl_synth_N"/>
</dbReference>
<comment type="similarity">
    <text evidence="2 14 15">Belongs to the thiolase-like superfamily. Beta-ketoacyl-ACP synthases family.</text>
</comment>
<evidence type="ECO:0000256" key="12">
    <source>
        <dbReference type="ARBA" id="ARBA00047318"/>
    </source>
</evidence>
<dbReference type="InterPro" id="IPR000794">
    <property type="entry name" value="Beta-ketoacyl_synthase"/>
</dbReference>
<evidence type="ECO:0000313" key="17">
    <source>
        <dbReference type="EMBL" id="GAA2501133.1"/>
    </source>
</evidence>
<dbReference type="NCBIfam" id="NF005589">
    <property type="entry name" value="PRK07314.1"/>
    <property type="match status" value="1"/>
</dbReference>
<dbReference type="Pfam" id="PF02801">
    <property type="entry name" value="Ketoacyl-synt_C"/>
    <property type="match status" value="1"/>
</dbReference>
<dbReference type="PROSITE" id="PS52004">
    <property type="entry name" value="KS3_2"/>
    <property type="match status" value="1"/>
</dbReference>
<dbReference type="CDD" id="cd00834">
    <property type="entry name" value="KAS_I_II"/>
    <property type="match status" value="1"/>
</dbReference>
<dbReference type="InterPro" id="IPR016039">
    <property type="entry name" value="Thiolase-like"/>
</dbReference>
<dbReference type="SMART" id="SM00825">
    <property type="entry name" value="PKS_KS"/>
    <property type="match status" value="1"/>
</dbReference>
<evidence type="ECO:0000256" key="6">
    <source>
        <dbReference type="ARBA" id="ARBA00022679"/>
    </source>
</evidence>
<evidence type="ECO:0000256" key="14">
    <source>
        <dbReference type="PIRNR" id="PIRNR000447"/>
    </source>
</evidence>
<feature type="domain" description="Ketosynthase family 3 (KS3)" evidence="16">
    <location>
        <begin position="6"/>
        <end position="415"/>
    </location>
</feature>
<keyword evidence="8" id="KW-0443">Lipid metabolism</keyword>
<evidence type="ECO:0000256" key="5">
    <source>
        <dbReference type="ARBA" id="ARBA00022516"/>
    </source>
</evidence>
<evidence type="ECO:0000256" key="15">
    <source>
        <dbReference type="RuleBase" id="RU003694"/>
    </source>
</evidence>
<keyword evidence="6 14" id="KW-0808">Transferase</keyword>
<sequence length="416" mass="43490">MTSNRDRRVVVTGLGATTPLGGTAPETWEALLAGRSGARPMEFDWVAKYELPVTFAATIATPPGEVLTKVETRRLDPSSQYALIAAREAWADAGKPEVDPERLGAAIGSGIGGVWTLLDQWDNLREKGPRRVYPLAVPMLMPNGPAAAVSLDLGARAGAHTTVSACASGAESMGYAIDMIRTGRADVVVAGGTEAAVHPLPIAGFAAMQALSTRNDDPERASRPYDTGRDGFVLGEGAAVIVLESEEHARARGARIYAELASVGMSADAHHITAPEPNGSGASRAMLYAVERADLSPTDIIHINAHATSTPVGDVAEYNAIKRAFGDHTDNLTVTATKSMTGHLLGAAGALEAVVTIQSIYNRLVPATINLDEQDPEIALNVVTGEHQKLPDGDIAALNNSFGFGGHNVALAVRSI</sequence>
<keyword evidence="5 14" id="KW-0444">Lipid biosynthesis</keyword>
<dbReference type="InterPro" id="IPR020841">
    <property type="entry name" value="PKS_Beta-ketoAc_synthase_dom"/>
</dbReference>
<dbReference type="RefSeq" id="WP_344257275.1">
    <property type="nucleotide sequence ID" value="NZ_BAAARE010000032.1"/>
</dbReference>
<gene>
    <name evidence="17" type="ORF">GCM10009858_44260</name>
</gene>
<name>A0ABN3MGD1_9MICO</name>
<comment type="catalytic activity">
    <reaction evidence="13 14">
        <text>a fatty acyl-[ACP] + malonyl-[ACP] + H(+) = a 3-oxoacyl-[ACP] + holo-[ACP] + CO2</text>
        <dbReference type="Rhea" id="RHEA:22836"/>
        <dbReference type="Rhea" id="RHEA-COMP:9623"/>
        <dbReference type="Rhea" id="RHEA-COMP:9685"/>
        <dbReference type="Rhea" id="RHEA-COMP:9916"/>
        <dbReference type="Rhea" id="RHEA-COMP:14125"/>
        <dbReference type="ChEBI" id="CHEBI:15378"/>
        <dbReference type="ChEBI" id="CHEBI:16526"/>
        <dbReference type="ChEBI" id="CHEBI:64479"/>
        <dbReference type="ChEBI" id="CHEBI:78449"/>
        <dbReference type="ChEBI" id="CHEBI:78776"/>
        <dbReference type="ChEBI" id="CHEBI:138651"/>
    </reaction>
</comment>
<comment type="function">
    <text evidence="11 14">Involved in the type II fatty acid elongation cycle. Catalyzes the elongation of a wide range of acyl-ACP by the addition of two carbons from malonyl-ACP to an acyl acceptor. Can efficiently catalyze the conversion of palmitoleoyl-ACP (cis-hexadec-9-enoyl-ACP) to cis-vaccenoyl-ACP (cis-octadec-11-enoyl-ACP), an essential step in the thermal regulation of fatty acid composition.</text>
</comment>
<organism evidence="17 18">
    <name type="scientific">Terrabacter carboxydivorans</name>
    <dbReference type="NCBI Taxonomy" id="619730"/>
    <lineage>
        <taxon>Bacteria</taxon>
        <taxon>Bacillati</taxon>
        <taxon>Actinomycetota</taxon>
        <taxon>Actinomycetes</taxon>
        <taxon>Micrococcales</taxon>
        <taxon>Intrasporangiaceae</taxon>
        <taxon>Terrabacter</taxon>
    </lineage>
</organism>
<evidence type="ECO:0000256" key="9">
    <source>
        <dbReference type="ARBA" id="ARBA00023160"/>
    </source>
</evidence>
<dbReference type="EMBL" id="BAAARE010000032">
    <property type="protein sequence ID" value="GAA2501133.1"/>
    <property type="molecule type" value="Genomic_DNA"/>
</dbReference>
<evidence type="ECO:0000256" key="13">
    <source>
        <dbReference type="ARBA" id="ARBA00047659"/>
    </source>
</evidence>
<evidence type="ECO:0000256" key="2">
    <source>
        <dbReference type="ARBA" id="ARBA00008467"/>
    </source>
</evidence>
<keyword evidence="10 14" id="KW-0012">Acyltransferase</keyword>
<comment type="caution">
    <text evidence="17">The sequence shown here is derived from an EMBL/GenBank/DDBJ whole genome shotgun (WGS) entry which is preliminary data.</text>
</comment>
<evidence type="ECO:0000256" key="7">
    <source>
        <dbReference type="ARBA" id="ARBA00022832"/>
    </source>
</evidence>
<dbReference type="PANTHER" id="PTHR11712:SF336">
    <property type="entry name" value="3-OXOACYL-[ACYL-CARRIER-PROTEIN] SYNTHASE, MITOCHONDRIAL"/>
    <property type="match status" value="1"/>
</dbReference>
<evidence type="ECO:0000256" key="1">
    <source>
        <dbReference type="ARBA" id="ARBA00005194"/>
    </source>
</evidence>
<evidence type="ECO:0000256" key="4">
    <source>
        <dbReference type="ARBA" id="ARBA00014657"/>
    </source>
</evidence>
<evidence type="ECO:0000256" key="8">
    <source>
        <dbReference type="ARBA" id="ARBA00023098"/>
    </source>
</evidence>
<evidence type="ECO:0000256" key="10">
    <source>
        <dbReference type="ARBA" id="ARBA00023315"/>
    </source>
</evidence>
<proteinExistence type="inferred from homology"/>
<dbReference type="PIRSF" id="PIRSF000447">
    <property type="entry name" value="KAS_II"/>
    <property type="match status" value="1"/>
</dbReference>
<evidence type="ECO:0000313" key="18">
    <source>
        <dbReference type="Proteomes" id="UP001500730"/>
    </source>
</evidence>
<evidence type="ECO:0000259" key="16">
    <source>
        <dbReference type="PROSITE" id="PS52004"/>
    </source>
</evidence>
<dbReference type="SUPFAM" id="SSF53901">
    <property type="entry name" value="Thiolase-like"/>
    <property type="match status" value="2"/>
</dbReference>
<comment type="catalytic activity">
    <reaction evidence="12 14">
        <text>(9Z)-hexadecenoyl-[ACP] + malonyl-[ACP] + H(+) = 3-oxo-(11Z)-octadecenoyl-[ACP] + holo-[ACP] + CO2</text>
        <dbReference type="Rhea" id="RHEA:55040"/>
        <dbReference type="Rhea" id="RHEA-COMP:9623"/>
        <dbReference type="Rhea" id="RHEA-COMP:9685"/>
        <dbReference type="Rhea" id="RHEA-COMP:10800"/>
        <dbReference type="Rhea" id="RHEA-COMP:14074"/>
        <dbReference type="ChEBI" id="CHEBI:15378"/>
        <dbReference type="ChEBI" id="CHEBI:16526"/>
        <dbReference type="ChEBI" id="CHEBI:64479"/>
        <dbReference type="ChEBI" id="CHEBI:78449"/>
        <dbReference type="ChEBI" id="CHEBI:83989"/>
        <dbReference type="ChEBI" id="CHEBI:138538"/>
        <dbReference type="EC" id="2.3.1.179"/>
    </reaction>
</comment>
<keyword evidence="18" id="KW-1185">Reference proteome</keyword>
<keyword evidence="9 14" id="KW-0275">Fatty acid biosynthesis</keyword>
<dbReference type="Proteomes" id="UP001500730">
    <property type="component" value="Unassembled WGS sequence"/>
</dbReference>
<dbReference type="InterPro" id="IPR014031">
    <property type="entry name" value="Ketoacyl_synth_C"/>
</dbReference>
<reference evidence="17 18" key="1">
    <citation type="journal article" date="2019" name="Int. J. Syst. Evol. Microbiol.">
        <title>The Global Catalogue of Microorganisms (GCM) 10K type strain sequencing project: providing services to taxonomists for standard genome sequencing and annotation.</title>
        <authorList>
            <consortium name="The Broad Institute Genomics Platform"/>
            <consortium name="The Broad Institute Genome Sequencing Center for Infectious Disease"/>
            <person name="Wu L."/>
            <person name="Ma J."/>
        </authorList>
    </citation>
    <scope>NUCLEOTIDE SEQUENCE [LARGE SCALE GENOMIC DNA]</scope>
    <source>
        <strain evidence="17 18">JCM 16259</strain>
    </source>
</reference>
<evidence type="ECO:0000256" key="3">
    <source>
        <dbReference type="ARBA" id="ARBA00012356"/>
    </source>
</evidence>
<dbReference type="InterPro" id="IPR017568">
    <property type="entry name" value="3-oxoacyl-ACP_synth-2"/>
</dbReference>
<dbReference type="Gene3D" id="3.40.47.10">
    <property type="match status" value="2"/>
</dbReference>
<keyword evidence="7" id="KW-0276">Fatty acid metabolism</keyword>